<gene>
    <name evidence="2" type="ORF">DEW08_19530</name>
</gene>
<sequence length="334" mass="34813">MKKATLIAAVLAGGVAMTAAGVTLAADTVKIAAQEPGGSFYSYGATFAKLIDDNKAAGLSAEIVPRGGAFANPSSVDRNLAQFGFTTSNAAAWAVSGLEEVYKGQKAQNLRTVTGAMQAAYTMVLARKAYVDSTGLTSLEAMLKSPKPPRIGLKPTGSQVPIIADLMFQSAAGVTLAELRSKGIVTQAAPGQLTGMLSDSRLDVYIENAPAGTATVTEMTLTNEMVFIPISDKILSDLAKAGLPTGPMPKGTFRGQDSDYPNPISATILITNKDVPEKTVYNVLKTLVDNKATIGEQHAALKAWDPAAGCQPENAVLPLHPGAEKLCKELGYLK</sequence>
<dbReference type="InterPro" id="IPR011852">
    <property type="entry name" value="TRAP_TAXI"/>
</dbReference>
<dbReference type="KEGG" id="azz:DEW08_19530"/>
<dbReference type="AlphaFoldDB" id="A0A2S2CVH4"/>
<name>A0A2S2CVH4_9PROT</name>
<keyword evidence="1" id="KW-0732">Signal</keyword>
<reference evidence="3" key="1">
    <citation type="submission" date="2018-05" db="EMBL/GenBank/DDBJ databases">
        <title>Azospirillum thermophila sp. nov., a novel isolated from hot spring.</title>
        <authorList>
            <person name="Zhao Z."/>
        </authorList>
    </citation>
    <scope>NUCLEOTIDE SEQUENCE [LARGE SCALE GENOMIC DNA]</scope>
    <source>
        <strain evidence="3">CFH 70021</strain>
    </source>
</reference>
<dbReference type="PANTHER" id="PTHR42941:SF1">
    <property type="entry name" value="SLL1037 PROTEIN"/>
    <property type="match status" value="1"/>
</dbReference>
<dbReference type="PANTHER" id="PTHR42941">
    <property type="entry name" value="SLL1037 PROTEIN"/>
    <property type="match status" value="1"/>
</dbReference>
<dbReference type="Proteomes" id="UP000245629">
    <property type="component" value="Chromosome 3"/>
</dbReference>
<dbReference type="SUPFAM" id="SSF53850">
    <property type="entry name" value="Periplasmic binding protein-like II"/>
    <property type="match status" value="1"/>
</dbReference>
<accession>A0A2S2CVH4</accession>
<feature type="chain" id="PRO_5015534213" evidence="1">
    <location>
        <begin position="26"/>
        <end position="334"/>
    </location>
</feature>
<evidence type="ECO:0000256" key="1">
    <source>
        <dbReference type="SAM" id="SignalP"/>
    </source>
</evidence>
<proteinExistence type="predicted"/>
<dbReference type="Gene3D" id="3.40.190.10">
    <property type="entry name" value="Periplasmic binding protein-like II"/>
    <property type="match status" value="2"/>
</dbReference>
<dbReference type="Pfam" id="PF16868">
    <property type="entry name" value="NMT1_3"/>
    <property type="match status" value="1"/>
</dbReference>
<organism evidence="2 3">
    <name type="scientific">Azospirillum thermophilum</name>
    <dbReference type="NCBI Taxonomy" id="2202148"/>
    <lineage>
        <taxon>Bacteria</taxon>
        <taxon>Pseudomonadati</taxon>
        <taxon>Pseudomonadota</taxon>
        <taxon>Alphaproteobacteria</taxon>
        <taxon>Rhodospirillales</taxon>
        <taxon>Azospirillaceae</taxon>
        <taxon>Azospirillum</taxon>
    </lineage>
</organism>
<keyword evidence="3" id="KW-1185">Reference proteome</keyword>
<dbReference type="EMBL" id="CP029354">
    <property type="protein sequence ID" value="AWK88287.1"/>
    <property type="molecule type" value="Genomic_DNA"/>
</dbReference>
<dbReference type="OrthoDB" id="8477520at2"/>
<dbReference type="RefSeq" id="WP_109330409.1">
    <property type="nucleotide sequence ID" value="NZ_CP029354.1"/>
</dbReference>
<evidence type="ECO:0000313" key="2">
    <source>
        <dbReference type="EMBL" id="AWK88287.1"/>
    </source>
</evidence>
<protein>
    <submittedName>
        <fullName evidence="2">C4-dicarboxylate ABC transporter substrate-binding protein</fullName>
    </submittedName>
</protein>
<evidence type="ECO:0000313" key="3">
    <source>
        <dbReference type="Proteomes" id="UP000245629"/>
    </source>
</evidence>
<feature type="signal peptide" evidence="1">
    <location>
        <begin position="1"/>
        <end position="25"/>
    </location>
</feature>
<dbReference type="NCBIfam" id="TIGR02122">
    <property type="entry name" value="TRAP_TAXI"/>
    <property type="match status" value="1"/>
</dbReference>